<evidence type="ECO:0000256" key="2">
    <source>
        <dbReference type="ARBA" id="ARBA00023326"/>
    </source>
</evidence>
<dbReference type="InterPro" id="IPR051553">
    <property type="entry name" value="Ran_GTPase-activating"/>
</dbReference>
<dbReference type="GO" id="GO:0005737">
    <property type="term" value="C:cytoplasm"/>
    <property type="evidence" value="ECO:0007669"/>
    <property type="project" value="TreeGrafter"/>
</dbReference>
<protein>
    <recommendedName>
        <fullName evidence="4">Fibronectin type-III domain-containing protein</fullName>
    </recommendedName>
</protein>
<keyword evidence="3" id="KW-0812">Transmembrane</keyword>
<dbReference type="SUPFAM" id="SSF50985">
    <property type="entry name" value="RCC1/BLIP-II"/>
    <property type="match status" value="1"/>
</dbReference>
<dbReference type="PRINTS" id="PR00633">
    <property type="entry name" value="RCCNDNSATION"/>
</dbReference>
<dbReference type="InterPro" id="IPR009091">
    <property type="entry name" value="RCC1/BLIP-II"/>
</dbReference>
<comment type="caution">
    <text evidence="5">The sequence shown here is derived from an EMBL/GenBank/DDBJ whole genome shotgun (WGS) entry which is preliminary data.</text>
</comment>
<dbReference type="PROSITE" id="PS50853">
    <property type="entry name" value="FN3"/>
    <property type="match status" value="1"/>
</dbReference>
<dbReference type="InterPro" id="IPR003961">
    <property type="entry name" value="FN3_dom"/>
</dbReference>
<proteinExistence type="predicted"/>
<dbReference type="Proteomes" id="UP000652013">
    <property type="component" value="Unassembled WGS sequence"/>
</dbReference>
<dbReference type="SUPFAM" id="SSF49265">
    <property type="entry name" value="Fibronectin type III"/>
    <property type="match status" value="1"/>
</dbReference>
<keyword evidence="3" id="KW-0472">Membrane</keyword>
<dbReference type="InterPro" id="IPR036116">
    <property type="entry name" value="FN3_sf"/>
</dbReference>
<evidence type="ECO:0000313" key="6">
    <source>
        <dbReference type="Proteomes" id="UP000652013"/>
    </source>
</evidence>
<sequence>MRRLSCVRTRPALGKIAAGGDHTCAARVNGTVWCWGDNTWGQVGTGVAGGVQTTPRRVPGLTGVTDVAAGDRSTCAVAEAARRVWCWGSDADGQLGDGGGTPATVPAPVPVTLPAGTGVFQRVTIGRAHACAHTDTPDVWCWGADGSGQLGNGPAGPATAPQRIGDLGIGVDAGGDSTCTTSAPVTCWGDNSSGQLGTGDRTDRDVPTVGALGELRGSPFVEAVFGWTGPLLSGVAVGDDHACAVDATSGAYCWGSGADGRLGTGGTADSDVPVLTRLLPGPATGVTARPAAGALDVGWERPSETGAASLATQLAVAIAPDGLTASCDPFASAAPTAANSCTVRDLTGGRRYAVTVGVGNAAGVTFSELAYGTPRPGGGGGSLPITGAGLSAYLLLAAVLVAAGTGVIVLVSRSGPRRRRA</sequence>
<dbReference type="GO" id="GO:0005085">
    <property type="term" value="F:guanyl-nucleotide exchange factor activity"/>
    <property type="evidence" value="ECO:0007669"/>
    <property type="project" value="TreeGrafter"/>
</dbReference>
<dbReference type="GO" id="GO:0000272">
    <property type="term" value="P:polysaccharide catabolic process"/>
    <property type="evidence" value="ECO:0007669"/>
    <property type="project" value="UniProtKB-KW"/>
</dbReference>
<name>A0A8J4DJH9_9ACTN</name>
<evidence type="ECO:0000259" key="4">
    <source>
        <dbReference type="PROSITE" id="PS50853"/>
    </source>
</evidence>
<evidence type="ECO:0000256" key="3">
    <source>
        <dbReference type="SAM" id="Phobius"/>
    </source>
</evidence>
<dbReference type="Pfam" id="PF00415">
    <property type="entry name" value="RCC1"/>
    <property type="match status" value="3"/>
</dbReference>
<keyword evidence="1" id="KW-0378">Hydrolase</keyword>
<dbReference type="PANTHER" id="PTHR45982">
    <property type="entry name" value="REGULATOR OF CHROMOSOME CONDENSATION"/>
    <property type="match status" value="1"/>
</dbReference>
<keyword evidence="2" id="KW-0624">Polysaccharide degradation</keyword>
<feature type="transmembrane region" description="Helical" evidence="3">
    <location>
        <begin position="390"/>
        <end position="411"/>
    </location>
</feature>
<dbReference type="PANTHER" id="PTHR45982:SF1">
    <property type="entry name" value="REGULATOR OF CHROMOSOME CONDENSATION"/>
    <property type="match status" value="1"/>
</dbReference>
<keyword evidence="2" id="KW-0119">Carbohydrate metabolism</keyword>
<dbReference type="AlphaFoldDB" id="A0A8J4DJH9"/>
<evidence type="ECO:0000313" key="5">
    <source>
        <dbReference type="EMBL" id="GIJ03851.1"/>
    </source>
</evidence>
<dbReference type="GO" id="GO:0016798">
    <property type="term" value="F:hydrolase activity, acting on glycosyl bonds"/>
    <property type="evidence" value="ECO:0007669"/>
    <property type="project" value="UniProtKB-KW"/>
</dbReference>
<keyword evidence="3" id="KW-1133">Transmembrane helix</keyword>
<reference evidence="5" key="1">
    <citation type="submission" date="2021-01" db="EMBL/GenBank/DDBJ databases">
        <title>Whole genome shotgun sequence of Spirilliplanes yamanashiensis NBRC 15828.</title>
        <authorList>
            <person name="Komaki H."/>
            <person name="Tamura T."/>
        </authorList>
    </citation>
    <scope>NUCLEOTIDE SEQUENCE</scope>
    <source>
        <strain evidence="5">NBRC 15828</strain>
    </source>
</reference>
<accession>A0A8J4DJH9</accession>
<evidence type="ECO:0000256" key="1">
    <source>
        <dbReference type="ARBA" id="ARBA00023295"/>
    </source>
</evidence>
<dbReference type="Gene3D" id="2.130.10.30">
    <property type="entry name" value="Regulator of chromosome condensation 1/beta-lactamase-inhibitor protein II"/>
    <property type="match status" value="2"/>
</dbReference>
<feature type="domain" description="Fibronectin type-III" evidence="4">
    <location>
        <begin position="279"/>
        <end position="377"/>
    </location>
</feature>
<organism evidence="5 6">
    <name type="scientific">Spirilliplanes yamanashiensis</name>
    <dbReference type="NCBI Taxonomy" id="42233"/>
    <lineage>
        <taxon>Bacteria</taxon>
        <taxon>Bacillati</taxon>
        <taxon>Actinomycetota</taxon>
        <taxon>Actinomycetes</taxon>
        <taxon>Micromonosporales</taxon>
        <taxon>Micromonosporaceae</taxon>
        <taxon>Spirilliplanes</taxon>
    </lineage>
</organism>
<gene>
    <name evidence="5" type="ORF">Sya03_32030</name>
</gene>
<keyword evidence="1" id="KW-0326">Glycosidase</keyword>
<dbReference type="InterPro" id="IPR000408">
    <property type="entry name" value="Reg_chr_condens"/>
</dbReference>
<keyword evidence="6" id="KW-1185">Reference proteome</keyword>
<dbReference type="PROSITE" id="PS50012">
    <property type="entry name" value="RCC1_3"/>
    <property type="match status" value="4"/>
</dbReference>
<dbReference type="EMBL" id="BOOY01000025">
    <property type="protein sequence ID" value="GIJ03851.1"/>
    <property type="molecule type" value="Genomic_DNA"/>
</dbReference>